<dbReference type="PANTHER" id="PTHR11360">
    <property type="entry name" value="MONOCARBOXYLATE TRANSPORTER"/>
    <property type="match status" value="1"/>
</dbReference>
<feature type="transmembrane region" description="Helical" evidence="4">
    <location>
        <begin position="358"/>
        <end position="381"/>
    </location>
</feature>
<dbReference type="InterPro" id="IPR036259">
    <property type="entry name" value="MFS_trans_sf"/>
</dbReference>
<dbReference type="RefSeq" id="WP_184244699.1">
    <property type="nucleotide sequence ID" value="NZ_JACHLR010000007.1"/>
</dbReference>
<reference evidence="6 7" key="1">
    <citation type="submission" date="2020-08" db="EMBL/GenBank/DDBJ databases">
        <title>Functional genomics of gut bacteria from endangered species of beetles.</title>
        <authorList>
            <person name="Carlos-Shanley C."/>
        </authorList>
    </citation>
    <scope>NUCLEOTIDE SEQUENCE [LARGE SCALE GENOMIC DNA]</scope>
    <source>
        <strain evidence="6 7">S00245</strain>
    </source>
</reference>
<comment type="caution">
    <text evidence="6">The sequence shown here is derived from an EMBL/GenBank/DDBJ whole genome shotgun (WGS) entry which is preliminary data.</text>
</comment>
<evidence type="ECO:0000256" key="2">
    <source>
        <dbReference type="ARBA" id="ARBA00022989"/>
    </source>
</evidence>
<feature type="transmembrane region" description="Helical" evidence="4">
    <location>
        <begin position="297"/>
        <end position="315"/>
    </location>
</feature>
<feature type="transmembrane region" description="Helical" evidence="4">
    <location>
        <begin position="142"/>
        <end position="163"/>
    </location>
</feature>
<dbReference type="Pfam" id="PF07690">
    <property type="entry name" value="MFS_1"/>
    <property type="match status" value="1"/>
</dbReference>
<dbReference type="GO" id="GO:0022857">
    <property type="term" value="F:transmembrane transporter activity"/>
    <property type="evidence" value="ECO:0007669"/>
    <property type="project" value="InterPro"/>
</dbReference>
<feature type="transmembrane region" description="Helical" evidence="4">
    <location>
        <begin position="61"/>
        <end position="78"/>
    </location>
</feature>
<dbReference type="PROSITE" id="PS50850">
    <property type="entry name" value="MFS"/>
    <property type="match status" value="1"/>
</dbReference>
<feature type="transmembrane region" description="Helical" evidence="4">
    <location>
        <begin position="175"/>
        <end position="195"/>
    </location>
</feature>
<evidence type="ECO:0000259" key="5">
    <source>
        <dbReference type="PROSITE" id="PS50850"/>
    </source>
</evidence>
<feature type="transmembrane region" description="Helical" evidence="4">
    <location>
        <begin position="109"/>
        <end position="130"/>
    </location>
</feature>
<sequence>MREPTTGLAAEEWRKGWRLVLASSLGFSFFSVMMSATGLFMEPLSQAFGWSRTLLSSGPSIASASQALLGPFFGLLVDRLGTRRLALPGVALTTATIACFGLLDGSSAMWIGLWLCFGIVSVSIKSTGWTTAVVGNFAASRGLALALTLGGTALSQTLVPPIGNWLITDFGWRAAFVWLGLGWGGITLLLCALFFHDQNDNARVLARSKRRKGEPIVSTLSGLTVKQALRHSALLRVALSNFIVMLLTMGLSVHLFPILTEAGVSRSNAAWLVALGGISAIIGKVITGVLTDRFKPNWIGGITLGIAALVFLLLLDGVRTYPFIIVAMIVNGYAQGTKTQITGYLTAGYAGMRNFGTVYSFMSALMALAAGLGPLIAGMVYDYSGGYGPFLIMGTIGCAVGGLIVLTLPPFPEQEEAATS</sequence>
<keyword evidence="7" id="KW-1185">Reference proteome</keyword>
<evidence type="ECO:0000313" key="7">
    <source>
        <dbReference type="Proteomes" id="UP000555448"/>
    </source>
</evidence>
<dbReference type="InterPro" id="IPR011701">
    <property type="entry name" value="MFS"/>
</dbReference>
<dbReference type="InterPro" id="IPR050327">
    <property type="entry name" value="Proton-linked_MCT"/>
</dbReference>
<gene>
    <name evidence="6" type="ORF">HNO88_002084</name>
</gene>
<keyword evidence="2 4" id="KW-1133">Transmembrane helix</keyword>
<feature type="transmembrane region" description="Helical" evidence="4">
    <location>
        <begin position="387"/>
        <end position="408"/>
    </location>
</feature>
<organism evidence="6 7">
    <name type="scientific">Novosphingobium chloroacetimidivorans</name>
    <dbReference type="NCBI Taxonomy" id="1428314"/>
    <lineage>
        <taxon>Bacteria</taxon>
        <taxon>Pseudomonadati</taxon>
        <taxon>Pseudomonadota</taxon>
        <taxon>Alphaproteobacteria</taxon>
        <taxon>Sphingomonadales</taxon>
        <taxon>Sphingomonadaceae</taxon>
        <taxon>Novosphingobium</taxon>
    </lineage>
</organism>
<dbReference type="Proteomes" id="UP000555448">
    <property type="component" value="Unassembled WGS sequence"/>
</dbReference>
<dbReference type="SUPFAM" id="SSF103473">
    <property type="entry name" value="MFS general substrate transporter"/>
    <property type="match status" value="1"/>
</dbReference>
<protein>
    <submittedName>
        <fullName evidence="6">Putative MFS family arabinose efflux permease</fullName>
    </submittedName>
</protein>
<evidence type="ECO:0000256" key="4">
    <source>
        <dbReference type="SAM" id="Phobius"/>
    </source>
</evidence>
<dbReference type="Gene3D" id="1.20.1250.20">
    <property type="entry name" value="MFS general substrate transporter like domains"/>
    <property type="match status" value="2"/>
</dbReference>
<dbReference type="EMBL" id="JACHLR010000007">
    <property type="protein sequence ID" value="MBB4858758.1"/>
    <property type="molecule type" value="Genomic_DNA"/>
</dbReference>
<feature type="transmembrane region" description="Helical" evidence="4">
    <location>
        <begin position="20"/>
        <end position="41"/>
    </location>
</feature>
<feature type="transmembrane region" description="Helical" evidence="4">
    <location>
        <begin position="269"/>
        <end position="290"/>
    </location>
</feature>
<name>A0A7W7NVQ6_9SPHN</name>
<evidence type="ECO:0000256" key="3">
    <source>
        <dbReference type="ARBA" id="ARBA00023136"/>
    </source>
</evidence>
<feature type="transmembrane region" description="Helical" evidence="4">
    <location>
        <begin position="321"/>
        <end position="337"/>
    </location>
</feature>
<evidence type="ECO:0000313" key="6">
    <source>
        <dbReference type="EMBL" id="MBB4858758.1"/>
    </source>
</evidence>
<feature type="domain" description="Major facilitator superfamily (MFS) profile" evidence="5">
    <location>
        <begin position="19"/>
        <end position="413"/>
    </location>
</feature>
<keyword evidence="1 4" id="KW-0812">Transmembrane</keyword>
<feature type="transmembrane region" description="Helical" evidence="4">
    <location>
        <begin position="85"/>
        <end position="103"/>
    </location>
</feature>
<keyword evidence="3 4" id="KW-0472">Membrane</keyword>
<evidence type="ECO:0000256" key="1">
    <source>
        <dbReference type="ARBA" id="ARBA00022692"/>
    </source>
</evidence>
<feature type="transmembrane region" description="Helical" evidence="4">
    <location>
        <begin position="233"/>
        <end position="257"/>
    </location>
</feature>
<dbReference type="PANTHER" id="PTHR11360:SF290">
    <property type="entry name" value="MONOCARBOXYLATE MFS PERMEASE"/>
    <property type="match status" value="1"/>
</dbReference>
<accession>A0A7W7NVQ6</accession>
<proteinExistence type="predicted"/>
<dbReference type="AlphaFoldDB" id="A0A7W7NVQ6"/>
<dbReference type="CDD" id="cd17355">
    <property type="entry name" value="MFS_YcxA_like"/>
    <property type="match status" value="1"/>
</dbReference>
<dbReference type="InterPro" id="IPR020846">
    <property type="entry name" value="MFS_dom"/>
</dbReference>